<protein>
    <submittedName>
        <fullName evidence="1">Uncharacterized protein</fullName>
    </submittedName>
</protein>
<reference evidence="1 2" key="1">
    <citation type="submission" date="2013-07" db="EMBL/GenBank/DDBJ databases">
        <authorList>
            <person name="Weinstock G."/>
            <person name="Sodergren E."/>
            <person name="Wylie T."/>
            <person name="Fulton L."/>
            <person name="Fulton R."/>
            <person name="Fronick C."/>
            <person name="O'Laughlin M."/>
            <person name="Godfrey J."/>
            <person name="Miner T."/>
            <person name="Herter B."/>
            <person name="Appelbaum E."/>
            <person name="Cordes M."/>
            <person name="Lek S."/>
            <person name="Wollam A."/>
            <person name="Pepin K.H."/>
            <person name="Palsikar V.B."/>
            <person name="Mitreva M."/>
            <person name="Wilson R.K."/>
        </authorList>
    </citation>
    <scope>NUCLEOTIDE SEQUENCE [LARGE SCALE GENOMIC DNA]</scope>
    <source>
        <strain evidence="1 2">ATCC 27760</strain>
    </source>
</reference>
<gene>
    <name evidence="1" type="ORF">RUMCAL_02717</name>
</gene>
<organism evidence="1 2">
    <name type="scientific">Ruminococcus callidus ATCC 27760</name>
    <dbReference type="NCBI Taxonomy" id="411473"/>
    <lineage>
        <taxon>Bacteria</taxon>
        <taxon>Bacillati</taxon>
        <taxon>Bacillota</taxon>
        <taxon>Clostridia</taxon>
        <taxon>Eubacteriales</taxon>
        <taxon>Oscillospiraceae</taxon>
        <taxon>Ruminococcus</taxon>
    </lineage>
</organism>
<dbReference type="HOGENOM" id="CLU_3172831_0_0_9"/>
<accession>U2JX97</accession>
<sequence>MKYNEKRHGTPVPCLFCVNIHQHSEILKTVEPVSVGIGGFYSVKRVY</sequence>
<name>U2JX97_9FIRM</name>
<comment type="caution">
    <text evidence="1">The sequence shown here is derived from an EMBL/GenBank/DDBJ whole genome shotgun (WGS) entry which is preliminary data.</text>
</comment>
<dbReference type="Proteomes" id="UP000016662">
    <property type="component" value="Unassembled WGS sequence"/>
</dbReference>
<keyword evidence="2" id="KW-1185">Reference proteome</keyword>
<dbReference type="AlphaFoldDB" id="U2JX97"/>
<proteinExistence type="predicted"/>
<dbReference type="STRING" id="411473.RUMCAL_02717"/>
<evidence type="ECO:0000313" key="1">
    <source>
        <dbReference type="EMBL" id="ERJ90911.1"/>
    </source>
</evidence>
<evidence type="ECO:0000313" key="2">
    <source>
        <dbReference type="Proteomes" id="UP000016662"/>
    </source>
</evidence>
<dbReference type="EMBL" id="AWVF01000339">
    <property type="protein sequence ID" value="ERJ90911.1"/>
    <property type="molecule type" value="Genomic_DNA"/>
</dbReference>